<dbReference type="Proteomes" id="UP000317835">
    <property type="component" value="Plasmid pElP_2"/>
</dbReference>
<dbReference type="KEGG" id="tpla:ElP_73680"/>
<feature type="region of interest" description="Disordered" evidence="1">
    <location>
        <begin position="29"/>
        <end position="63"/>
    </location>
</feature>
<proteinExistence type="predicted"/>
<keyword evidence="2" id="KW-0614">Plasmid</keyword>
<protein>
    <submittedName>
        <fullName evidence="2">Uncharacterized protein</fullName>
    </submittedName>
</protein>
<gene>
    <name evidence="2" type="ORF">ElP_73680</name>
</gene>
<reference evidence="2 3" key="1">
    <citation type="submission" date="2019-02" db="EMBL/GenBank/DDBJ databases">
        <title>Deep-cultivation of Planctomycetes and their phenomic and genomic characterization uncovers novel biology.</title>
        <authorList>
            <person name="Wiegand S."/>
            <person name="Jogler M."/>
            <person name="Boedeker C."/>
            <person name="Pinto D."/>
            <person name="Vollmers J."/>
            <person name="Rivas-Marin E."/>
            <person name="Kohn T."/>
            <person name="Peeters S.H."/>
            <person name="Heuer A."/>
            <person name="Rast P."/>
            <person name="Oberbeckmann S."/>
            <person name="Bunk B."/>
            <person name="Jeske O."/>
            <person name="Meyerdierks A."/>
            <person name="Storesund J.E."/>
            <person name="Kallscheuer N."/>
            <person name="Luecker S."/>
            <person name="Lage O.M."/>
            <person name="Pohl T."/>
            <person name="Merkel B.J."/>
            <person name="Hornburger P."/>
            <person name="Mueller R.-W."/>
            <person name="Bruemmer F."/>
            <person name="Labrenz M."/>
            <person name="Spormann A.M."/>
            <person name="Op den Camp H."/>
            <person name="Overmann J."/>
            <person name="Amann R."/>
            <person name="Jetten M.S.M."/>
            <person name="Mascher T."/>
            <person name="Medema M.H."/>
            <person name="Devos D.P."/>
            <person name="Kaster A.-K."/>
            <person name="Ovreas L."/>
            <person name="Rohde M."/>
            <person name="Galperin M.Y."/>
            <person name="Jogler C."/>
        </authorList>
    </citation>
    <scope>NUCLEOTIDE SEQUENCE [LARGE SCALE GENOMIC DNA]</scope>
    <source>
        <strain evidence="2 3">ElP</strain>
        <plasmid evidence="3">pelp_2</plasmid>
    </source>
</reference>
<sequence>MTTNAPIRPGDHRDDDSWSFVASSGDVGLVAEGGEPEPRWSRVGPPLSEDAEPKVPDPEDLDAFASVRRSYGIPA</sequence>
<geneLocation type="plasmid" evidence="3">
    <name>pelp_2</name>
</geneLocation>
<evidence type="ECO:0000256" key="1">
    <source>
        <dbReference type="SAM" id="MobiDB-lite"/>
    </source>
</evidence>
<organism evidence="2 3">
    <name type="scientific">Tautonia plasticadhaerens</name>
    <dbReference type="NCBI Taxonomy" id="2527974"/>
    <lineage>
        <taxon>Bacteria</taxon>
        <taxon>Pseudomonadati</taxon>
        <taxon>Planctomycetota</taxon>
        <taxon>Planctomycetia</taxon>
        <taxon>Isosphaerales</taxon>
        <taxon>Isosphaeraceae</taxon>
        <taxon>Tautonia</taxon>
    </lineage>
</organism>
<dbReference type="AlphaFoldDB" id="A0A518HEZ4"/>
<evidence type="ECO:0000313" key="3">
    <source>
        <dbReference type="Proteomes" id="UP000317835"/>
    </source>
</evidence>
<keyword evidence="3" id="KW-1185">Reference proteome</keyword>
<dbReference type="RefSeq" id="WP_145279628.1">
    <property type="nucleotide sequence ID" value="NZ_CP036428.1"/>
</dbReference>
<evidence type="ECO:0000313" key="2">
    <source>
        <dbReference type="EMBL" id="QDV39401.1"/>
    </source>
</evidence>
<dbReference type="EMBL" id="CP036428">
    <property type="protein sequence ID" value="QDV39401.1"/>
    <property type="molecule type" value="Genomic_DNA"/>
</dbReference>
<accession>A0A518HEZ4</accession>
<name>A0A518HEZ4_9BACT</name>